<accession>A0AAF0B3C8</accession>
<dbReference type="InterPro" id="IPR050173">
    <property type="entry name" value="ABC_transporter_C-like"/>
</dbReference>
<dbReference type="Pfam" id="PF00664">
    <property type="entry name" value="ABC_membrane"/>
    <property type="match status" value="1"/>
</dbReference>
<evidence type="ECO:0000256" key="2">
    <source>
        <dbReference type="ARBA" id="ARBA00009726"/>
    </source>
</evidence>
<evidence type="ECO:0000256" key="1">
    <source>
        <dbReference type="ARBA" id="ARBA00004141"/>
    </source>
</evidence>
<comment type="similarity">
    <text evidence="2">Belongs to the ABC transporter superfamily. ABCC family. Conjugate transporter (TC 3.A.1.208) subfamily.</text>
</comment>
<feature type="transmembrane region" description="Helical" evidence="10">
    <location>
        <begin position="454"/>
        <end position="473"/>
    </location>
</feature>
<feature type="transmembrane region" description="Helical" evidence="10">
    <location>
        <begin position="1377"/>
        <end position="1399"/>
    </location>
</feature>
<feature type="region of interest" description="Disordered" evidence="9">
    <location>
        <begin position="624"/>
        <end position="650"/>
    </location>
</feature>
<feature type="transmembrane region" description="Helical" evidence="10">
    <location>
        <begin position="1558"/>
        <end position="1580"/>
    </location>
</feature>
<feature type="transmembrane region" description="Helical" evidence="10">
    <location>
        <begin position="175"/>
        <end position="197"/>
    </location>
</feature>
<dbReference type="EMBL" id="CP115538">
    <property type="protein sequence ID" value="WBY61077.1"/>
    <property type="molecule type" value="Genomic_DNA"/>
</dbReference>
<feature type="domain" description="ABC transporter" evidence="11">
    <location>
        <begin position="1712"/>
        <end position="1977"/>
    </location>
</feature>
<feature type="domain" description="ABC transmembrane type-1" evidence="12">
    <location>
        <begin position="1335"/>
        <end position="1576"/>
    </location>
</feature>
<dbReference type="InterPro" id="IPR011527">
    <property type="entry name" value="ABC1_TM_dom"/>
</dbReference>
<dbReference type="GO" id="GO:0016887">
    <property type="term" value="F:ATP hydrolysis activity"/>
    <property type="evidence" value="ECO:0007669"/>
    <property type="project" value="InterPro"/>
</dbReference>
<dbReference type="FunFam" id="1.20.1560.10:FF:000067">
    <property type="entry name" value="Multidrug resistance protein 1"/>
    <property type="match status" value="1"/>
</dbReference>
<dbReference type="SUPFAM" id="SSF52540">
    <property type="entry name" value="P-loop containing nucleoside triphosphate hydrolases"/>
    <property type="match status" value="2"/>
</dbReference>
<dbReference type="Gene3D" id="1.20.1560.10">
    <property type="entry name" value="ABC transporter type 1, transmembrane domain"/>
    <property type="match status" value="2"/>
</dbReference>
<dbReference type="PROSITE" id="PS50893">
    <property type="entry name" value="ABC_TRANSPORTER_2"/>
    <property type="match status" value="2"/>
</dbReference>
<evidence type="ECO:0000256" key="4">
    <source>
        <dbReference type="ARBA" id="ARBA00022692"/>
    </source>
</evidence>
<name>A0AAF0B3C8_PLAYO</name>
<gene>
    <name evidence="13" type="ORF">Py17XNL_001401295</name>
</gene>
<feature type="transmembrane region" description="Helical" evidence="10">
    <location>
        <begin position="1322"/>
        <end position="1345"/>
    </location>
</feature>
<evidence type="ECO:0000259" key="11">
    <source>
        <dbReference type="PROSITE" id="PS50893"/>
    </source>
</evidence>
<dbReference type="GO" id="GO:0016020">
    <property type="term" value="C:membrane"/>
    <property type="evidence" value="ECO:0007669"/>
    <property type="project" value="UniProtKB-SubCell"/>
</dbReference>
<feature type="domain" description="ABC transporter" evidence="11">
    <location>
        <begin position="710"/>
        <end position="945"/>
    </location>
</feature>
<evidence type="ECO:0000256" key="5">
    <source>
        <dbReference type="ARBA" id="ARBA00022741"/>
    </source>
</evidence>
<evidence type="ECO:0000259" key="12">
    <source>
        <dbReference type="PROSITE" id="PS50929"/>
    </source>
</evidence>
<dbReference type="InterPro" id="IPR036640">
    <property type="entry name" value="ABC1_TM_sf"/>
</dbReference>
<evidence type="ECO:0000256" key="10">
    <source>
        <dbReference type="SAM" id="Phobius"/>
    </source>
</evidence>
<evidence type="ECO:0000313" key="14">
    <source>
        <dbReference type="Proteomes" id="UP001054126"/>
    </source>
</evidence>
<evidence type="ECO:0000256" key="3">
    <source>
        <dbReference type="ARBA" id="ARBA00022448"/>
    </source>
</evidence>
<keyword evidence="7 10" id="KW-1133">Transmembrane helix</keyword>
<dbReference type="PANTHER" id="PTHR24223:SF456">
    <property type="entry name" value="MULTIDRUG RESISTANCE-ASSOCIATED PROTEIN LETHAL(2)03659"/>
    <property type="match status" value="1"/>
</dbReference>
<keyword evidence="5" id="KW-0547">Nucleotide-binding</keyword>
<dbReference type="SUPFAM" id="SSF90123">
    <property type="entry name" value="ABC transporter transmembrane region"/>
    <property type="match status" value="2"/>
</dbReference>
<dbReference type="PROSITE" id="PS50929">
    <property type="entry name" value="ABC_TM1F"/>
    <property type="match status" value="2"/>
</dbReference>
<evidence type="ECO:0000256" key="7">
    <source>
        <dbReference type="ARBA" id="ARBA00022989"/>
    </source>
</evidence>
<keyword evidence="3" id="KW-0813">Transport</keyword>
<feature type="transmembrane region" description="Helical" evidence="10">
    <location>
        <begin position="1453"/>
        <end position="1472"/>
    </location>
</feature>
<proteinExistence type="inferred from homology"/>
<reference evidence="13" key="1">
    <citation type="submission" date="2023-01" db="EMBL/GenBank/DDBJ databases">
        <title>Long-Read Genome Assembly and Gene Model Annotations for the Rodent Malaria Parasite Plasmodium yoelii 17XNL.</title>
        <authorList>
            <person name="Mitchell G.J."/>
            <person name="Sebastian A."/>
            <person name="Albert I."/>
            <person name="Lindner S.E."/>
        </authorList>
    </citation>
    <scope>NUCLEOTIDE SEQUENCE</scope>
    <source>
        <strain evidence="13">17XNL clone 1.1</strain>
    </source>
</reference>
<feature type="transmembrane region" description="Helical" evidence="10">
    <location>
        <begin position="1478"/>
        <end position="1496"/>
    </location>
</feature>
<dbReference type="SMART" id="SM00382">
    <property type="entry name" value="AAA"/>
    <property type="match status" value="2"/>
</dbReference>
<keyword evidence="8 10" id="KW-0472">Membrane</keyword>
<dbReference type="Gene3D" id="3.40.50.300">
    <property type="entry name" value="P-loop containing nucleotide triphosphate hydrolases"/>
    <property type="match status" value="2"/>
</dbReference>
<dbReference type="InterPro" id="IPR003593">
    <property type="entry name" value="AAA+_ATPase"/>
</dbReference>
<dbReference type="Pfam" id="PF00005">
    <property type="entry name" value="ABC_tran"/>
    <property type="match status" value="2"/>
</dbReference>
<dbReference type="GO" id="GO:0005524">
    <property type="term" value="F:ATP binding"/>
    <property type="evidence" value="ECO:0007669"/>
    <property type="project" value="UniProtKB-KW"/>
</dbReference>
<dbReference type="PROSITE" id="PS00211">
    <property type="entry name" value="ABC_TRANSPORTER_1"/>
    <property type="match status" value="1"/>
</dbReference>
<dbReference type="InterPro" id="IPR027417">
    <property type="entry name" value="P-loop_NTPase"/>
</dbReference>
<dbReference type="PANTHER" id="PTHR24223">
    <property type="entry name" value="ATP-BINDING CASSETTE SUB-FAMILY C"/>
    <property type="match status" value="1"/>
</dbReference>
<feature type="compositionally biased region" description="Acidic residues" evidence="9">
    <location>
        <begin position="627"/>
        <end position="638"/>
    </location>
</feature>
<dbReference type="InterPro" id="IPR003439">
    <property type="entry name" value="ABC_transporter-like_ATP-bd"/>
</dbReference>
<organism evidence="13 14">
    <name type="scientific">Plasmodium yoelii yoelii</name>
    <dbReference type="NCBI Taxonomy" id="73239"/>
    <lineage>
        <taxon>Eukaryota</taxon>
        <taxon>Sar</taxon>
        <taxon>Alveolata</taxon>
        <taxon>Apicomplexa</taxon>
        <taxon>Aconoidasida</taxon>
        <taxon>Haemosporida</taxon>
        <taxon>Plasmodiidae</taxon>
        <taxon>Plasmodium</taxon>
        <taxon>Plasmodium (Vinckeia)</taxon>
    </lineage>
</organism>
<sequence length="1979" mass="231862">MNRKMKKNNIDKNEGEKEVDKNKLSFINFFTFHWITKLINSINKTEEFVLPNIGRKPIIGYYEYYLMKNLKVFRKKKKSFLSQIFSKIFSFIVKKKNDRNKKNDRIEDEDYYEYNRGLISALAYTFIQPVLIISLLYIFHALYLVFVAICIEKYISIIKGHYVFSPLLQFKTAKLLSAFVLIIVLSLNLFLDSIVSYMHSKLIIDMEVTVMHFLYKINMGIFNHCILSPYHDNNNNNNNNLLEMSNNNSENSTCTNVDYYKNNTRDDISKNCIIKVENETSQSNANTTISTNNLTNFSKKFDLNNKLEEDNENVIENNKEDGDINIYNIMFIDTPSLIYFISSAIMANGMFIKLVISFYMFYHKMGKNSIIIGIFLVLLLYGIIFLCEFISSMLKKKYLKYQDKRIDNMNHVLKEYKLMKMFNWESIAFDYVNKFREKELKYCKYRIYLSSLSNYVNAISVHCVEIVIFFVYIKNKLNNNDHIDVNSVITPLFVYKSLINGIVSFPTIFNNLLEGPISNARVNKYVKHYFHDNISSKLFYSKIKNEKTNSYFKKKKNNNSYISDKKNNNSYISGKKNNNSYIFDKKNNNYMNMQGKSEEIIPPKKNTFYTSFLNMISNDNYGYSYDDNNDDNNNDDNNNDNNNHGGNAANIEWESENNKIWRDNGDDNNNSEIVTIDILNKNGKMNKINKSIKSQNIFDEKYGIDKNTIIKFENCNFKPVKFENNYNQSKNIKLKNVNFTLKNNTIAIIIGDIGSGKTLFFNSILGKFKLLNGNYYIKNFIYDMPVLYAPQINWLSDGTIRSMITFENKFDPYIYYLAISQSELINDIYSFKNLDMRYVNDEHSLSKGQKSRISLARSLYYHYINMKQLCTENIEMANVEESTFNNTHESNLGLNKFTTNYYDKNIDNMKSVRFSESVQNFTLHNGDQFENSMSSNICNGKIEQIEEGDKNDKGGKSDKIDSNSSFTSDRNFSYSDLQFLINNNYLKECLDKNNMSYLYLLDDIFTSLDPYISRNIFYNLFCDKDKLKNIKNHCGIVITINENSFNSFIMKDIIENLQYNVDIYKLENGSLYFEGNINEYIQKKNIEIKISDVIIKKETENEKREKMFSFFKKTGISMKDSKKNDQVFYMSMSLELCHQNNPQTQVEIADNDNIENPSNITVVYKKDNSHFDKNNVIYNKIILLKELKLLHHLKSEANNEMPNLNKKFTILMNNHFNKIVNESILKDKNNNISTDEIAKIKKDEIRKYIGNFIINKKENNEIKCLKNKKTDVEEFEKINAMLKKNLKEHYTYYNNYIRDNSNNDTNKDVARKGNIKFETFKWYFKNVGNVIIICIIIFIIFSIFLDEIKNMLLFLVSALLKTKDKSYEEIIQTKLVYLKYFIILPSLSLITTFISYMVIAHGIMISARKMHTEVFKSMLYAPIHAFYSHNIGNIINRFIIDIHTLDNGIIKRCYKTFFTISKFISTVILLIFMFKKTYIMLPFIIIIVYYGIFKKYSVACKEAQRGYLCSHSPICSIFSNTINGKDIINLYKKNDLILKKFENSIYALRNFTLFKWGITVWASLYIQLVGLCLTSFYILYPHFFSIFKNSPEHIDIDVDNYISYSEVIGYCITFSCSLGYIIKSFLYDYTHVEKEMCSIQRLEELSKIKNINDEASASHVGHFENGKSKKFEKFENGENVNALVSPTQLPQSKYGLEFKNVYVSYKKKVYIDKLKNIYYYANEKSCLRNINFYALKSQNIGIIGKSGAGKSTIVMAILGLISTSKGEIKIDGIDIKNIPLDEKKKIIGILPQSSFVFSHWNIRTYIDPYHKFSDNEIIDAFETIGINLTCADLNKYIYKTKKKKNNEYHKSKYTKINKKNNENYILMSDDSIRYLSLVRIYLNRKNYKLLLIDEIPVVNFNKNNSEINNFFTKNLKPFDYIIENYFKHITVLIISHDTRTLSSCDFICVVSKGEVVYKCNYSDVETQTQLANIIQDQAN</sequence>
<protein>
    <submittedName>
        <fullName evidence="13">Multidrug resistance-associated protein 2</fullName>
    </submittedName>
</protein>
<keyword evidence="4 10" id="KW-0812">Transmembrane</keyword>
<dbReference type="InterPro" id="IPR017871">
    <property type="entry name" value="ABC_transporter-like_CS"/>
</dbReference>
<evidence type="ECO:0000256" key="9">
    <source>
        <dbReference type="SAM" id="MobiDB-lite"/>
    </source>
</evidence>
<evidence type="ECO:0000256" key="8">
    <source>
        <dbReference type="ARBA" id="ARBA00023136"/>
    </source>
</evidence>
<feature type="transmembrane region" description="Helical" evidence="10">
    <location>
        <begin position="130"/>
        <end position="155"/>
    </location>
</feature>
<dbReference type="GO" id="GO:0140359">
    <property type="term" value="F:ABC-type transporter activity"/>
    <property type="evidence" value="ECO:0007669"/>
    <property type="project" value="InterPro"/>
</dbReference>
<evidence type="ECO:0000256" key="6">
    <source>
        <dbReference type="ARBA" id="ARBA00022840"/>
    </source>
</evidence>
<evidence type="ECO:0000313" key="13">
    <source>
        <dbReference type="EMBL" id="WBY61077.1"/>
    </source>
</evidence>
<feature type="transmembrane region" description="Helical" evidence="10">
    <location>
        <begin position="337"/>
        <end position="362"/>
    </location>
</feature>
<feature type="domain" description="ABC transmembrane type-1" evidence="12">
    <location>
        <begin position="328"/>
        <end position="514"/>
    </location>
</feature>
<dbReference type="Proteomes" id="UP001054126">
    <property type="component" value="Chromosome 14"/>
</dbReference>
<feature type="transmembrane region" description="Helical" evidence="10">
    <location>
        <begin position="368"/>
        <end position="390"/>
    </location>
</feature>
<keyword evidence="6" id="KW-0067">ATP-binding</keyword>
<comment type="subcellular location">
    <subcellularLocation>
        <location evidence="1">Membrane</location>
        <topology evidence="1">Multi-pass membrane protein</topology>
    </subcellularLocation>
</comment>